<keyword evidence="6" id="KW-0175">Coiled coil</keyword>
<dbReference type="InterPro" id="IPR051297">
    <property type="entry name" value="PalB/RIM13"/>
</dbReference>
<evidence type="ECO:0000259" key="8">
    <source>
        <dbReference type="PROSITE" id="PS50203"/>
    </source>
</evidence>
<feature type="active site" evidence="4 5">
    <location>
        <position position="291"/>
    </location>
</feature>
<dbReference type="EMBL" id="CANTFL010001456">
    <property type="protein sequence ID" value="CAI5741957.1"/>
    <property type="molecule type" value="Genomic_DNA"/>
</dbReference>
<dbReference type="Pfam" id="PF00648">
    <property type="entry name" value="Peptidase_C2"/>
    <property type="match status" value="1"/>
</dbReference>
<dbReference type="AlphaFoldDB" id="A0AAV0UZR9"/>
<feature type="active site" evidence="4 5">
    <location>
        <position position="495"/>
    </location>
</feature>
<accession>A0AAV0UZR9</accession>
<comment type="caution">
    <text evidence="9">The sequence shown here is derived from an EMBL/GenBank/DDBJ whole genome shotgun (WGS) entry which is preliminary data.</text>
</comment>
<feature type="compositionally biased region" description="Basic and acidic residues" evidence="7">
    <location>
        <begin position="148"/>
        <end position="157"/>
    </location>
</feature>
<dbReference type="SUPFAM" id="SSF49758">
    <property type="entry name" value="Calpain large subunit, middle domain (domain III)"/>
    <property type="match status" value="3"/>
</dbReference>
<sequence length="1043" mass="116337">MAKRHYDQAREATARAQSFERAGHAVQALPLLEQALRIFQRLALVESAAQRSQLQQTIAELQTRVETLQRSSDVLIHAAMELHALAKETEASRPLDRDIIIERYIATADTYLKALNALPSSAIAAKAAVQTQLEYVIEYVSKLKNLDEPPQVHKQQEDVQSTRQKAPPPQEKAAVVPLAGGQVLDREQQTEPEESTLYTPLELHVLRRSSLINGHLFVPWLDDLDALENFYLPQVFDDPDGLLSLSAKQQKTSVVWMRPSDYEAKCGHAAVMIAQGGLNPLVVKQDVVTDCSFVASLCIAAAYEQRFRKRLISNIIFPADPETNQPVYNPSGKYVVKLWANGVPRKVVIDDLLPVSAASGQLLSSCTTRKNELWVSLIEKAYLKLNGGYDFPGGNSGIDLFALTGWIPERVSVAELVDAPDKEERLWEQLKSAFHYGDCIITLTTEDLPKQEAKAIGLVPMHVYAVLDVYEVAGPDSVAGSSKDGEKTRLLLVKNPWRKMSWKGPYSCHDTARWNSPIGDELRAYQRRFYATEESETAEERPDDGLFWIDFESVVRYFESLYMNWNPELFPYKSVYHEHWPVELGPVNDSLTLGFNPQYLLTFCKNLRADDRKTEASGSCTVWVLLSRHVSAIERDRDCPNQQYLTLHVYRGQAKKRVFYNQNAISRGTYSNNPHALVSLDLDLTKDCEPSFTLVASQYEKFAALDYTLSIFSTRPFTCESIPQLATTAPASLVIPGAWELSSAGGRPFYSTFMANPQIHLQLQKQCRSIYLFLETEAFFTKEPTDASFPVNLRAALHVRERVCNPHAENPTPETRAPLMVLSSGEYQPGFCFIEIDASLAAGLHDIVLIPSTFEQGVIGKFTLRVVSDPPSGTSIAYRELPPEGDGMQLTRLRGKWDLQAGSAAGCSTYGRYTFNPKYLLHVTQECELLVRLLVLEPETETDEPSDESMTKVIAAVLSINVSVFESTPNGTLLLSTTPEVAYAGATSAHGTYVDGAPSGVLAKASRPFAPGWYIVLPSTSEPQELHYELRLYASTHVDVRCL</sequence>
<evidence type="ECO:0000256" key="6">
    <source>
        <dbReference type="SAM" id="Coils"/>
    </source>
</evidence>
<organism evidence="9 10">
    <name type="scientific">Hyaloperonospora brassicae</name>
    <name type="common">Brassica downy mildew</name>
    <name type="synonym">Peronospora brassicae</name>
    <dbReference type="NCBI Taxonomy" id="162125"/>
    <lineage>
        <taxon>Eukaryota</taxon>
        <taxon>Sar</taxon>
        <taxon>Stramenopiles</taxon>
        <taxon>Oomycota</taxon>
        <taxon>Peronosporomycetes</taxon>
        <taxon>Peronosporales</taxon>
        <taxon>Peronosporaceae</taxon>
        <taxon>Hyaloperonospora</taxon>
    </lineage>
</organism>
<evidence type="ECO:0000256" key="2">
    <source>
        <dbReference type="ARBA" id="ARBA00022801"/>
    </source>
</evidence>
<protein>
    <recommendedName>
        <fullName evidence="8">Calpain catalytic domain-containing protein</fullName>
    </recommendedName>
</protein>
<evidence type="ECO:0000256" key="3">
    <source>
        <dbReference type="ARBA" id="ARBA00022807"/>
    </source>
</evidence>
<dbReference type="InterPro" id="IPR036213">
    <property type="entry name" value="Calpain_III_sf"/>
</dbReference>
<reference evidence="9" key="1">
    <citation type="submission" date="2022-12" db="EMBL/GenBank/DDBJ databases">
        <authorList>
            <person name="Webb A."/>
        </authorList>
    </citation>
    <scope>NUCLEOTIDE SEQUENCE</scope>
    <source>
        <strain evidence="9">Hp1</strain>
    </source>
</reference>
<keyword evidence="2 5" id="KW-0378">Hydrolase</keyword>
<dbReference type="InterPro" id="IPR001300">
    <property type="entry name" value="Peptidase_C2_calpain_cat"/>
</dbReference>
<name>A0AAV0UZR9_HYABA</name>
<evidence type="ECO:0000313" key="10">
    <source>
        <dbReference type="Proteomes" id="UP001162031"/>
    </source>
</evidence>
<evidence type="ECO:0000256" key="5">
    <source>
        <dbReference type="PROSITE-ProRule" id="PRU00239"/>
    </source>
</evidence>
<dbReference type="CDD" id="cd00044">
    <property type="entry name" value="CysPc"/>
    <property type="match status" value="1"/>
</dbReference>
<dbReference type="PROSITE" id="PS50203">
    <property type="entry name" value="CALPAIN_CAT"/>
    <property type="match status" value="1"/>
</dbReference>
<dbReference type="Gene3D" id="2.60.120.380">
    <property type="match status" value="3"/>
</dbReference>
<feature type="coiled-coil region" evidence="6">
    <location>
        <begin position="44"/>
        <end position="71"/>
    </location>
</feature>
<evidence type="ECO:0000256" key="7">
    <source>
        <dbReference type="SAM" id="MobiDB-lite"/>
    </source>
</evidence>
<dbReference type="Proteomes" id="UP001162031">
    <property type="component" value="Unassembled WGS sequence"/>
</dbReference>
<dbReference type="InterPro" id="IPR022684">
    <property type="entry name" value="Calpain_cysteine_protease"/>
</dbReference>
<feature type="domain" description="Calpain catalytic" evidence="8">
    <location>
        <begin position="229"/>
        <end position="567"/>
    </location>
</feature>
<evidence type="ECO:0000256" key="1">
    <source>
        <dbReference type="ARBA" id="ARBA00022670"/>
    </source>
</evidence>
<evidence type="ECO:0000256" key="4">
    <source>
        <dbReference type="PIRSR" id="PIRSR622684-1"/>
    </source>
</evidence>
<feature type="active site" evidence="4 5">
    <location>
        <position position="462"/>
    </location>
</feature>
<dbReference type="SUPFAM" id="SSF54001">
    <property type="entry name" value="Cysteine proteinases"/>
    <property type="match status" value="1"/>
</dbReference>
<dbReference type="GO" id="GO:0006508">
    <property type="term" value="P:proteolysis"/>
    <property type="evidence" value="ECO:0007669"/>
    <property type="project" value="UniProtKB-KW"/>
</dbReference>
<keyword evidence="3 5" id="KW-0788">Thiol protease</keyword>
<dbReference type="PANTHER" id="PTHR46143:SF1">
    <property type="entry name" value="CALPAIN-7"/>
    <property type="match status" value="1"/>
</dbReference>
<dbReference type="PANTHER" id="PTHR46143">
    <property type="entry name" value="CALPAIN-7"/>
    <property type="match status" value="1"/>
</dbReference>
<feature type="region of interest" description="Disordered" evidence="7">
    <location>
        <begin position="148"/>
        <end position="172"/>
    </location>
</feature>
<dbReference type="SMART" id="SM00230">
    <property type="entry name" value="CysPc"/>
    <property type="match status" value="1"/>
</dbReference>
<dbReference type="InterPro" id="IPR038765">
    <property type="entry name" value="Papain-like_cys_pep_sf"/>
</dbReference>
<dbReference type="GO" id="GO:0004198">
    <property type="term" value="F:calcium-dependent cysteine-type endopeptidase activity"/>
    <property type="evidence" value="ECO:0007669"/>
    <property type="project" value="InterPro"/>
</dbReference>
<gene>
    <name evidence="9" type="ORF">HBR001_LOCUS8741</name>
</gene>
<dbReference type="PRINTS" id="PR00704">
    <property type="entry name" value="CALPAIN"/>
</dbReference>
<evidence type="ECO:0000313" key="9">
    <source>
        <dbReference type="EMBL" id="CAI5741957.1"/>
    </source>
</evidence>
<dbReference type="Gene3D" id="3.90.70.10">
    <property type="entry name" value="Cysteine proteinases"/>
    <property type="match status" value="1"/>
</dbReference>
<proteinExistence type="predicted"/>
<keyword evidence="10" id="KW-1185">Reference proteome</keyword>
<keyword evidence="1 5" id="KW-0645">Protease</keyword>